<dbReference type="Proteomes" id="UP000619041">
    <property type="component" value="Unassembled WGS sequence"/>
</dbReference>
<feature type="chain" id="PRO_5046342892" description="UrcA family protein" evidence="1">
    <location>
        <begin position="20"/>
        <end position="109"/>
    </location>
</feature>
<reference evidence="3" key="1">
    <citation type="journal article" date="2019" name="Int. J. Syst. Evol. Microbiol.">
        <title>The Global Catalogue of Microorganisms (GCM) 10K type strain sequencing project: providing services to taxonomists for standard genome sequencing and annotation.</title>
        <authorList>
            <consortium name="The Broad Institute Genomics Platform"/>
            <consortium name="The Broad Institute Genome Sequencing Center for Infectious Disease"/>
            <person name="Wu L."/>
            <person name="Ma J."/>
        </authorList>
    </citation>
    <scope>NUCLEOTIDE SEQUENCE [LARGE SCALE GENOMIC DNA]</scope>
    <source>
        <strain evidence="3">CGMCC 1.15959</strain>
    </source>
</reference>
<keyword evidence="1" id="KW-0732">Signal</keyword>
<proteinExistence type="predicted"/>
<dbReference type="EMBL" id="BMKL01000001">
    <property type="protein sequence ID" value="GGE04312.1"/>
    <property type="molecule type" value="Genomic_DNA"/>
</dbReference>
<keyword evidence="3" id="KW-1185">Reference proteome</keyword>
<gene>
    <name evidence="2" type="ORF">GCM10011515_24920</name>
</gene>
<evidence type="ECO:0000313" key="2">
    <source>
        <dbReference type="EMBL" id="GGE04312.1"/>
    </source>
</evidence>
<accession>A0ABQ1SCF3</accession>
<organism evidence="2 3">
    <name type="scientific">Tsuneonella deserti</name>
    <dbReference type="NCBI Taxonomy" id="2035528"/>
    <lineage>
        <taxon>Bacteria</taxon>
        <taxon>Pseudomonadati</taxon>
        <taxon>Pseudomonadota</taxon>
        <taxon>Alphaproteobacteria</taxon>
        <taxon>Sphingomonadales</taxon>
        <taxon>Erythrobacteraceae</taxon>
        <taxon>Tsuneonella</taxon>
    </lineage>
</organism>
<sequence length="109" mass="11266">MKSLLPFFAVLALAAPAVADDIPADLAESRLRGCLLAGASGTGQTQLEAAVIQVRAYCGAQIRRVKDQRVKAAAEGLSGNDAEAAKTRAIRALNTEIAQAVANFSGLTQ</sequence>
<dbReference type="RefSeq" id="WP_188645426.1">
    <property type="nucleotide sequence ID" value="NZ_BMKL01000001.1"/>
</dbReference>
<comment type="caution">
    <text evidence="2">The sequence shown here is derived from an EMBL/GenBank/DDBJ whole genome shotgun (WGS) entry which is preliminary data.</text>
</comment>
<protein>
    <recommendedName>
        <fullName evidence="4">UrcA family protein</fullName>
    </recommendedName>
</protein>
<evidence type="ECO:0008006" key="4">
    <source>
        <dbReference type="Google" id="ProtNLM"/>
    </source>
</evidence>
<feature type="signal peptide" evidence="1">
    <location>
        <begin position="1"/>
        <end position="19"/>
    </location>
</feature>
<evidence type="ECO:0000256" key="1">
    <source>
        <dbReference type="SAM" id="SignalP"/>
    </source>
</evidence>
<evidence type="ECO:0000313" key="3">
    <source>
        <dbReference type="Proteomes" id="UP000619041"/>
    </source>
</evidence>
<name>A0ABQ1SCF3_9SPHN</name>